<organism evidence="7 8">
    <name type="scientific">Folsomia candida</name>
    <name type="common">Springtail</name>
    <dbReference type="NCBI Taxonomy" id="158441"/>
    <lineage>
        <taxon>Eukaryota</taxon>
        <taxon>Metazoa</taxon>
        <taxon>Ecdysozoa</taxon>
        <taxon>Arthropoda</taxon>
        <taxon>Hexapoda</taxon>
        <taxon>Collembola</taxon>
        <taxon>Entomobryomorpha</taxon>
        <taxon>Isotomoidea</taxon>
        <taxon>Isotomidae</taxon>
        <taxon>Proisotominae</taxon>
        <taxon>Folsomia</taxon>
    </lineage>
</organism>
<dbReference type="SUPFAM" id="SSF53756">
    <property type="entry name" value="UDP-Glycosyltransferase/glycogen phosphorylase"/>
    <property type="match status" value="1"/>
</dbReference>
<dbReference type="GO" id="GO:0008194">
    <property type="term" value="F:UDP-glycosyltransferase activity"/>
    <property type="evidence" value="ECO:0007669"/>
    <property type="project" value="InterPro"/>
</dbReference>
<comment type="caution">
    <text evidence="7">The sequence shown here is derived from an EMBL/GenBank/DDBJ whole genome shotgun (WGS) entry which is preliminary data.</text>
</comment>
<dbReference type="PANTHER" id="PTHR48043:SF145">
    <property type="entry name" value="FI06409P-RELATED"/>
    <property type="match status" value="1"/>
</dbReference>
<dbReference type="Gene3D" id="3.40.50.2000">
    <property type="entry name" value="Glycogen Phosphorylase B"/>
    <property type="match status" value="2"/>
</dbReference>
<evidence type="ECO:0000256" key="2">
    <source>
        <dbReference type="ARBA" id="ARBA00022676"/>
    </source>
</evidence>
<evidence type="ECO:0000256" key="3">
    <source>
        <dbReference type="ARBA" id="ARBA00022679"/>
    </source>
</evidence>
<dbReference type="InterPro" id="IPR050271">
    <property type="entry name" value="UDP-glycosyltransferase"/>
</dbReference>
<feature type="signal peptide" evidence="6">
    <location>
        <begin position="1"/>
        <end position="24"/>
    </location>
</feature>
<evidence type="ECO:0000256" key="4">
    <source>
        <dbReference type="RuleBase" id="RU003718"/>
    </source>
</evidence>
<dbReference type="Proteomes" id="UP000198287">
    <property type="component" value="Unassembled WGS sequence"/>
</dbReference>
<keyword evidence="6" id="KW-0732">Signal</keyword>
<feature type="chain" id="PRO_5013325126" evidence="6">
    <location>
        <begin position="25"/>
        <end position="543"/>
    </location>
</feature>
<comment type="similarity">
    <text evidence="1 4">Belongs to the UDP-glycosyltransferase family.</text>
</comment>
<evidence type="ECO:0000313" key="7">
    <source>
        <dbReference type="EMBL" id="OXA37256.1"/>
    </source>
</evidence>
<dbReference type="PROSITE" id="PS00375">
    <property type="entry name" value="UDPGT"/>
    <property type="match status" value="1"/>
</dbReference>
<dbReference type="PANTHER" id="PTHR48043">
    <property type="entry name" value="EG:EG0003.4 PROTEIN-RELATED"/>
    <property type="match status" value="1"/>
</dbReference>
<gene>
    <name evidence="7" type="ORF">Fcan01_27975</name>
</gene>
<evidence type="ECO:0000256" key="1">
    <source>
        <dbReference type="ARBA" id="ARBA00009995"/>
    </source>
</evidence>
<dbReference type="InterPro" id="IPR002213">
    <property type="entry name" value="UDP_glucos_trans"/>
</dbReference>
<sequence>MMRKTALFLLTGIFISFTCRSSEAANILFFFGLSSYSHRIAAWPLTEALAARGHKVTFLSPYPAKTPSPNVTDYVPVCLKEWVDTWDEIERFNDLRLSGEMELEWYKISEYGTGMCDVLLADPVFVSWIKDSPKFDLFIIDALINECAYGMAHVHGAKVIVYNTAIPFPWYIDPFGFPDESAWVPDFVFHYPPATINFAQRAMALFNPIYFNFIREMQYFPKLEATLRSTLSPEMPSLSALERNVSLLFINQHPAEDYARPFPPNVIPLPGLHCGDSQKAAPLTSDLSSFIGDSPFIYVSFGSYVDISNFGTEATTVFRNVLNRLGSERGLKVVWKIGSERPEGLGDHVHTGKWMPQQAILAHPKIRAFVTHAGLLGIQEAICNSVPLIAFPIFAEQDYNANKLEYRKVGVQLEITAIREDKFWGAIGKVLDDQRANFETLIFSYALNMKRLSTIFLDRAVHPVDTGVWWVEYVLRHDDVSHLRPRSVHLPWWKKRQLDIWGAIFLAILAILKFLHFLLKAIFKLVCLARGPKDKAVSKLKLS</sequence>
<dbReference type="Pfam" id="PF00201">
    <property type="entry name" value="UDPGT"/>
    <property type="match status" value="1"/>
</dbReference>
<dbReference type="InterPro" id="IPR035595">
    <property type="entry name" value="UDP_glycos_trans_CS"/>
</dbReference>
<dbReference type="CDD" id="cd03784">
    <property type="entry name" value="GT1_Gtf-like"/>
    <property type="match status" value="1"/>
</dbReference>
<keyword evidence="5" id="KW-0812">Transmembrane</keyword>
<evidence type="ECO:0000256" key="6">
    <source>
        <dbReference type="SAM" id="SignalP"/>
    </source>
</evidence>
<keyword evidence="3 4" id="KW-0808">Transferase</keyword>
<keyword evidence="8" id="KW-1185">Reference proteome</keyword>
<reference evidence="7 8" key="1">
    <citation type="submission" date="2015-12" db="EMBL/GenBank/DDBJ databases">
        <title>The genome of Folsomia candida.</title>
        <authorList>
            <person name="Faddeeva A."/>
            <person name="Derks M.F."/>
            <person name="Anvar Y."/>
            <person name="Smit S."/>
            <person name="Van Straalen N."/>
            <person name="Roelofs D."/>
        </authorList>
    </citation>
    <scope>NUCLEOTIDE SEQUENCE [LARGE SCALE GENOMIC DNA]</scope>
    <source>
        <strain evidence="7 8">VU population</strain>
        <tissue evidence="7">Whole body</tissue>
    </source>
</reference>
<evidence type="ECO:0000256" key="5">
    <source>
        <dbReference type="SAM" id="Phobius"/>
    </source>
</evidence>
<keyword evidence="2 4" id="KW-0328">Glycosyltransferase</keyword>
<dbReference type="FunFam" id="3.40.50.2000:FF:000021">
    <property type="entry name" value="UDP-glucuronosyltransferase"/>
    <property type="match status" value="1"/>
</dbReference>
<dbReference type="AlphaFoldDB" id="A0A226CYZ3"/>
<keyword evidence="5" id="KW-1133">Transmembrane helix</keyword>
<evidence type="ECO:0000313" key="8">
    <source>
        <dbReference type="Proteomes" id="UP000198287"/>
    </source>
</evidence>
<accession>A0A226CYZ3</accession>
<protein>
    <submittedName>
        <fullName evidence="7">UDP-glucuronosyltransferase 1-1</fullName>
    </submittedName>
</protein>
<dbReference type="STRING" id="158441.A0A226CYZ3"/>
<keyword evidence="5" id="KW-0472">Membrane</keyword>
<feature type="transmembrane region" description="Helical" evidence="5">
    <location>
        <begin position="500"/>
        <end position="523"/>
    </location>
</feature>
<proteinExistence type="inferred from homology"/>
<name>A0A226CYZ3_FOLCA</name>
<dbReference type="OrthoDB" id="5835829at2759"/>
<dbReference type="EMBL" id="LNIX01000061">
    <property type="protein sequence ID" value="OXA37256.1"/>
    <property type="molecule type" value="Genomic_DNA"/>
</dbReference>
<dbReference type="OMA" id="QSFKWFF"/>